<protein>
    <recommendedName>
        <fullName evidence="8">RING-type domain-containing protein</fullName>
    </recommendedName>
</protein>
<evidence type="ECO:0000313" key="10">
    <source>
        <dbReference type="Proteomes" id="UP000008672"/>
    </source>
</evidence>
<comment type="pathway">
    <text evidence="1">Protein modification; protein ubiquitination.</text>
</comment>
<dbReference type="InterPro" id="IPR047558">
    <property type="entry name" value="BRcat_RBR_HOIL1"/>
</dbReference>
<dbReference type="GO" id="GO:0043130">
    <property type="term" value="F:ubiquitin binding"/>
    <property type="evidence" value="ECO:0007669"/>
    <property type="project" value="TreeGrafter"/>
</dbReference>
<dbReference type="InterPro" id="IPR044066">
    <property type="entry name" value="TRIAD_supradom"/>
</dbReference>
<evidence type="ECO:0000256" key="2">
    <source>
        <dbReference type="ARBA" id="ARBA00022679"/>
    </source>
</evidence>
<keyword evidence="7" id="KW-0862">Zinc</keyword>
<evidence type="ECO:0000259" key="8">
    <source>
        <dbReference type="PROSITE" id="PS51873"/>
    </source>
</evidence>
<dbReference type="InParanoid" id="H3A7A9"/>
<dbReference type="PANTHER" id="PTHR22770:SF35">
    <property type="entry name" value="RANBP-TYPE AND C3HC4-TYPE ZINC FINGER-CONTAINING PROTEIN 1"/>
    <property type="match status" value="1"/>
</dbReference>
<keyword evidence="3" id="KW-0479">Metal-binding</keyword>
<keyword evidence="6" id="KW-0833">Ubl conjugation pathway</keyword>
<dbReference type="HOGENOM" id="CLU_074675_0_0_1"/>
<dbReference type="AlphaFoldDB" id="H3A7A9"/>
<proteinExistence type="predicted"/>
<dbReference type="GO" id="GO:0004842">
    <property type="term" value="F:ubiquitin-protein transferase activity"/>
    <property type="evidence" value="ECO:0007669"/>
    <property type="project" value="TreeGrafter"/>
</dbReference>
<dbReference type="GO" id="GO:0043123">
    <property type="term" value="P:positive regulation of canonical NF-kappaB signal transduction"/>
    <property type="evidence" value="ECO:0007669"/>
    <property type="project" value="TreeGrafter"/>
</dbReference>
<dbReference type="InterPro" id="IPR051628">
    <property type="entry name" value="LUBAC_E3_Ligases"/>
</dbReference>
<dbReference type="STRING" id="7897.ENSLACP00000005530"/>
<dbReference type="GO" id="GO:0008270">
    <property type="term" value="F:zinc ion binding"/>
    <property type="evidence" value="ECO:0007669"/>
    <property type="project" value="UniProtKB-KW"/>
</dbReference>
<evidence type="ECO:0000256" key="1">
    <source>
        <dbReference type="ARBA" id="ARBA00004906"/>
    </source>
</evidence>
<dbReference type="SUPFAM" id="SSF57850">
    <property type="entry name" value="RING/U-box"/>
    <property type="match status" value="2"/>
</dbReference>
<dbReference type="Ensembl" id="ENSLACT00000005578.1">
    <property type="protein sequence ID" value="ENSLACP00000005530.1"/>
    <property type="gene ID" value="ENSLACG00000004914.1"/>
</dbReference>
<evidence type="ECO:0000256" key="6">
    <source>
        <dbReference type="ARBA" id="ARBA00022786"/>
    </source>
</evidence>
<reference evidence="10" key="1">
    <citation type="submission" date="2011-08" db="EMBL/GenBank/DDBJ databases">
        <title>The draft genome of Latimeria chalumnae.</title>
        <authorList>
            <person name="Di Palma F."/>
            <person name="Alfoldi J."/>
            <person name="Johnson J."/>
            <person name="Berlin A."/>
            <person name="Gnerre S."/>
            <person name="Jaffe D."/>
            <person name="MacCallum I."/>
            <person name="Young S."/>
            <person name="Walker B.J."/>
            <person name="Lander E."/>
            <person name="Lindblad-Toh K."/>
        </authorList>
    </citation>
    <scope>NUCLEOTIDE SEQUENCE [LARGE SCALE GENOMIC DNA]</scope>
    <source>
        <strain evidence="10">Wild caught</strain>
    </source>
</reference>
<dbReference type="eggNOG" id="KOG1815">
    <property type="taxonomic scope" value="Eukaryota"/>
</dbReference>
<organism evidence="9 10">
    <name type="scientific">Latimeria chalumnae</name>
    <name type="common">Coelacanth</name>
    <dbReference type="NCBI Taxonomy" id="7897"/>
    <lineage>
        <taxon>Eukaryota</taxon>
        <taxon>Metazoa</taxon>
        <taxon>Chordata</taxon>
        <taxon>Craniata</taxon>
        <taxon>Vertebrata</taxon>
        <taxon>Euteleostomi</taxon>
        <taxon>Coelacanthiformes</taxon>
        <taxon>Coelacanthidae</taxon>
        <taxon>Latimeria</taxon>
    </lineage>
</organism>
<dbReference type="GO" id="GO:0097039">
    <property type="term" value="P:protein linear polyubiquitination"/>
    <property type="evidence" value="ECO:0007669"/>
    <property type="project" value="TreeGrafter"/>
</dbReference>
<dbReference type="PROSITE" id="PS51873">
    <property type="entry name" value="TRIAD"/>
    <property type="match status" value="1"/>
</dbReference>
<dbReference type="FunFam" id="1.20.120.1750:FF:000012">
    <property type="entry name" value="ranBP-type and C3HC4-type zinc finger-containing protein 1 isoform X1"/>
    <property type="match status" value="1"/>
</dbReference>
<dbReference type="OMA" id="IERINCP"/>
<evidence type="ECO:0000256" key="5">
    <source>
        <dbReference type="ARBA" id="ARBA00022771"/>
    </source>
</evidence>
<sequence>YVATSMQYKSAQLLRPEEFQRFLELGLSIAENRSENSYHCKTTDCRGWCIYEDDVNEFHCPLCNQNNCLLCKAIHQGMNCKEYQDDLQVRAANDDAARQTSEILTTMVQSGEAMYCPCCQIIVQKKDGCDWIRCTMCHTEICWVTKGPRWGPAGHGDTSGGCRCRVNGISCHPNC</sequence>
<evidence type="ECO:0000256" key="7">
    <source>
        <dbReference type="ARBA" id="ARBA00022833"/>
    </source>
</evidence>
<dbReference type="CDD" id="cd20358">
    <property type="entry name" value="Rcat_RBR_HOIL1"/>
    <property type="match status" value="1"/>
</dbReference>
<dbReference type="InterPro" id="IPR047557">
    <property type="entry name" value="Rcat_RBR_HOIL1"/>
</dbReference>
<reference evidence="9" key="3">
    <citation type="submission" date="2025-09" db="UniProtKB">
        <authorList>
            <consortium name="Ensembl"/>
        </authorList>
    </citation>
    <scope>IDENTIFICATION</scope>
</reference>
<dbReference type="GO" id="GO:0043161">
    <property type="term" value="P:proteasome-mediated ubiquitin-dependent protein catabolic process"/>
    <property type="evidence" value="ECO:0007669"/>
    <property type="project" value="TreeGrafter"/>
</dbReference>
<reference evidence="9" key="2">
    <citation type="submission" date="2025-08" db="UniProtKB">
        <authorList>
            <consortium name="Ensembl"/>
        </authorList>
    </citation>
    <scope>IDENTIFICATION</scope>
</reference>
<evidence type="ECO:0000256" key="4">
    <source>
        <dbReference type="ARBA" id="ARBA00022737"/>
    </source>
</evidence>
<keyword evidence="2" id="KW-0808">Transferase</keyword>
<dbReference type="EMBL" id="AFYH01219893">
    <property type="status" value="NOT_ANNOTATED_CDS"/>
    <property type="molecule type" value="Genomic_DNA"/>
</dbReference>
<keyword evidence="4" id="KW-0677">Repeat</keyword>
<dbReference type="CDD" id="cd20345">
    <property type="entry name" value="BRcat_RBR_HOIL1"/>
    <property type="match status" value="1"/>
</dbReference>
<keyword evidence="10" id="KW-1185">Reference proteome</keyword>
<dbReference type="PANTHER" id="PTHR22770">
    <property type="entry name" value="UBIQUITIN CONJUGATING ENZYME 7 INTERACTING PROTEIN-RELATED"/>
    <property type="match status" value="1"/>
</dbReference>
<dbReference type="GeneTree" id="ENSGT00940000161130"/>
<dbReference type="Gene3D" id="1.20.120.1750">
    <property type="match status" value="1"/>
</dbReference>
<evidence type="ECO:0000256" key="3">
    <source>
        <dbReference type="ARBA" id="ARBA00022723"/>
    </source>
</evidence>
<dbReference type="GO" id="GO:0071797">
    <property type="term" value="C:LUBAC complex"/>
    <property type="evidence" value="ECO:0007669"/>
    <property type="project" value="TreeGrafter"/>
</dbReference>
<accession>H3A7A9</accession>
<evidence type="ECO:0000313" key="9">
    <source>
        <dbReference type="Ensembl" id="ENSLACP00000005530.1"/>
    </source>
</evidence>
<keyword evidence="5" id="KW-0863">Zinc-finger</keyword>
<dbReference type="Proteomes" id="UP000008672">
    <property type="component" value="Unassembled WGS sequence"/>
</dbReference>
<feature type="domain" description="RING-type" evidence="8">
    <location>
        <begin position="1"/>
        <end position="175"/>
    </location>
</feature>
<dbReference type="Bgee" id="ENSLACG00000004914">
    <property type="expression patterns" value="Expressed in chordate pharynx and 1 other cell type or tissue"/>
</dbReference>
<name>H3A7A9_LATCH</name>